<dbReference type="RefSeq" id="XP_003146228.1">
    <property type="nucleotide sequence ID" value="XM_003146180.1"/>
</dbReference>
<dbReference type="EMBL" id="JH712075">
    <property type="protein sequence ID" value="EFO17843.1"/>
    <property type="molecule type" value="Genomic_DNA"/>
</dbReference>
<protein>
    <submittedName>
        <fullName evidence="2">Uncharacterized protein</fullName>
    </submittedName>
</protein>
<feature type="compositionally biased region" description="Basic and acidic residues" evidence="1">
    <location>
        <begin position="25"/>
        <end position="53"/>
    </location>
</feature>
<dbReference type="InParanoid" id="A0A1S0TPH4"/>
<gene>
    <name evidence="2" type="ORF">LOAG_10656</name>
</gene>
<name>A0A1S0TPH4_LOALO</name>
<dbReference type="CTD" id="9948101"/>
<evidence type="ECO:0000256" key="1">
    <source>
        <dbReference type="SAM" id="MobiDB-lite"/>
    </source>
</evidence>
<reference evidence="2" key="1">
    <citation type="submission" date="2012-04" db="EMBL/GenBank/DDBJ databases">
        <title>The Genome Sequence of Loa loa.</title>
        <authorList>
            <consortium name="The Broad Institute Genome Sequencing Platform"/>
            <consortium name="Broad Institute Genome Sequencing Center for Infectious Disease"/>
            <person name="Nutman T.B."/>
            <person name="Fink D.L."/>
            <person name="Russ C."/>
            <person name="Young S."/>
            <person name="Zeng Q."/>
            <person name="Gargeya S."/>
            <person name="Alvarado L."/>
            <person name="Berlin A."/>
            <person name="Chapman S.B."/>
            <person name="Chen Z."/>
            <person name="Freedman E."/>
            <person name="Gellesch M."/>
            <person name="Goldberg J."/>
            <person name="Griggs A."/>
            <person name="Gujja S."/>
            <person name="Heilman E.R."/>
            <person name="Heiman D."/>
            <person name="Howarth C."/>
            <person name="Mehta T."/>
            <person name="Neiman D."/>
            <person name="Pearson M."/>
            <person name="Roberts A."/>
            <person name="Saif S."/>
            <person name="Shea T."/>
            <person name="Shenoy N."/>
            <person name="Sisk P."/>
            <person name="Stolte C."/>
            <person name="Sykes S."/>
            <person name="White J."/>
            <person name="Yandava C."/>
            <person name="Haas B."/>
            <person name="Henn M.R."/>
            <person name="Nusbaum C."/>
            <person name="Birren B."/>
        </authorList>
    </citation>
    <scope>NUCLEOTIDE SEQUENCE [LARGE SCALE GENOMIC DNA]</scope>
</reference>
<proteinExistence type="predicted"/>
<feature type="region of interest" description="Disordered" evidence="1">
    <location>
        <begin position="1"/>
        <end position="80"/>
    </location>
</feature>
<dbReference type="AlphaFoldDB" id="A0A1S0TPH4"/>
<accession>A0A1S0TPH4</accession>
<evidence type="ECO:0000313" key="2">
    <source>
        <dbReference type="EMBL" id="EFO17843.1"/>
    </source>
</evidence>
<dbReference type="GeneID" id="9948101"/>
<sequence>MTTYTNGLRGKEEELKRKSGSFGGRKNEQKKDTATKQKFENLGKYESPKKKTEALMQCKKSSADERVSERRKKVSTRQVKSCSVHGTTTEKAGESPQRAFCAKIPISG</sequence>
<dbReference type="KEGG" id="loa:LOAG_10656"/>
<organism evidence="2">
    <name type="scientific">Loa loa</name>
    <name type="common">Eye worm</name>
    <name type="synonym">Filaria loa</name>
    <dbReference type="NCBI Taxonomy" id="7209"/>
    <lineage>
        <taxon>Eukaryota</taxon>
        <taxon>Metazoa</taxon>
        <taxon>Ecdysozoa</taxon>
        <taxon>Nematoda</taxon>
        <taxon>Chromadorea</taxon>
        <taxon>Rhabditida</taxon>
        <taxon>Spirurina</taxon>
        <taxon>Spiruromorpha</taxon>
        <taxon>Filarioidea</taxon>
        <taxon>Onchocercidae</taxon>
        <taxon>Loa</taxon>
    </lineage>
</organism>